<proteinExistence type="predicted"/>
<dbReference type="RefSeq" id="WP_106663431.1">
    <property type="nucleotide sequence ID" value="NZ_PGGM01000003.1"/>
</dbReference>
<sequence>MSERELHRIEVLSEVVEGRRTLASAAIVLSLSVRQVQRIVRDILSRRRAGAASSEPRPAVEQPH</sequence>
<name>A0A2P7BEV7_9HYPH</name>
<dbReference type="EMBL" id="PGGM01000003">
    <property type="protein sequence ID" value="PSH65016.1"/>
    <property type="molecule type" value="Genomic_DNA"/>
</dbReference>
<comment type="caution">
    <text evidence="1">The sequence shown here is derived from an EMBL/GenBank/DDBJ whole genome shotgun (WGS) entry which is preliminary data.</text>
</comment>
<evidence type="ECO:0000313" key="1">
    <source>
        <dbReference type="EMBL" id="PSH65016.1"/>
    </source>
</evidence>
<evidence type="ECO:0000313" key="2">
    <source>
        <dbReference type="Proteomes" id="UP000241764"/>
    </source>
</evidence>
<dbReference type="OrthoDB" id="7319221at2"/>
<protein>
    <recommendedName>
        <fullName evidence="3">ISNCY family transposase</fullName>
    </recommendedName>
</protein>
<reference evidence="2" key="1">
    <citation type="submission" date="2017-11" db="EMBL/GenBank/DDBJ databases">
        <authorList>
            <person name="Kuznetsova I."/>
            <person name="Sazanova A."/>
            <person name="Chirak E."/>
            <person name="Safronova V."/>
            <person name="Willems A."/>
        </authorList>
    </citation>
    <scope>NUCLEOTIDE SEQUENCE [LARGE SCALE GENOMIC DNA]</scope>
    <source>
        <strain evidence="2">CCBAU 03422</strain>
    </source>
</reference>
<organism evidence="1 2">
    <name type="scientific">Phyllobacterium sophorae</name>
    <dbReference type="NCBI Taxonomy" id="1520277"/>
    <lineage>
        <taxon>Bacteria</taxon>
        <taxon>Pseudomonadati</taxon>
        <taxon>Pseudomonadota</taxon>
        <taxon>Alphaproteobacteria</taxon>
        <taxon>Hyphomicrobiales</taxon>
        <taxon>Phyllobacteriaceae</taxon>
        <taxon>Phyllobacterium</taxon>
    </lineage>
</organism>
<keyword evidence="2" id="KW-1185">Reference proteome</keyword>
<gene>
    <name evidence="1" type="ORF">CU103_08195</name>
</gene>
<accession>A0A2P7BEV7</accession>
<dbReference type="AlphaFoldDB" id="A0A2P7BEV7"/>
<dbReference type="Proteomes" id="UP000241764">
    <property type="component" value="Unassembled WGS sequence"/>
</dbReference>
<evidence type="ECO:0008006" key="3">
    <source>
        <dbReference type="Google" id="ProtNLM"/>
    </source>
</evidence>